<dbReference type="Proteomes" id="UP000295198">
    <property type="component" value="Unassembled WGS sequence"/>
</dbReference>
<sequence length="137" mass="14840">MIDLDLARALRDAGLTWIPAAGDRFLVPDRDLDDMLFVVSDMVVETRNTPTGQLLAFNGTTEWALDSLDAREAVWVPREDQLRNLLGEAFLALERIPGGDAPEGVAVTALVRDGTTRYVDVAADAAYARALLDLLGG</sequence>
<dbReference type="RefSeq" id="WP_134717823.1">
    <property type="nucleotide sequence ID" value="NZ_SDKM01000017.1"/>
</dbReference>
<evidence type="ECO:0000313" key="1">
    <source>
        <dbReference type="EMBL" id="RYP85337.1"/>
    </source>
</evidence>
<proteinExistence type="predicted"/>
<gene>
    <name evidence="1" type="ORF">EKO23_12710</name>
</gene>
<reference evidence="1 2" key="1">
    <citation type="submission" date="2019-01" db="EMBL/GenBank/DDBJ databases">
        <title>Nocardioides guangzhouensis sp. nov., an actinobacterium isolated from soil.</title>
        <authorList>
            <person name="Fu Y."/>
            <person name="Cai Y."/>
            <person name="Lin Z."/>
            <person name="Chen P."/>
        </authorList>
    </citation>
    <scope>NUCLEOTIDE SEQUENCE [LARGE SCALE GENOMIC DNA]</scope>
    <source>
        <strain evidence="1 2">130</strain>
    </source>
</reference>
<name>A0A4Q4ZBI6_9ACTN</name>
<dbReference type="OrthoDB" id="3295834at2"/>
<dbReference type="AlphaFoldDB" id="A0A4Q4ZBI6"/>
<dbReference type="EMBL" id="SDKM01000017">
    <property type="protein sequence ID" value="RYP85337.1"/>
    <property type="molecule type" value="Genomic_DNA"/>
</dbReference>
<organism evidence="1 2">
    <name type="scientific">Nocardioides guangzhouensis</name>
    <dbReference type="NCBI Taxonomy" id="2497878"/>
    <lineage>
        <taxon>Bacteria</taxon>
        <taxon>Bacillati</taxon>
        <taxon>Actinomycetota</taxon>
        <taxon>Actinomycetes</taxon>
        <taxon>Propionibacteriales</taxon>
        <taxon>Nocardioidaceae</taxon>
        <taxon>Nocardioides</taxon>
    </lineage>
</organism>
<accession>A0A4Q4ZBI6</accession>
<comment type="caution">
    <text evidence="1">The sequence shown here is derived from an EMBL/GenBank/DDBJ whole genome shotgun (WGS) entry which is preliminary data.</text>
</comment>
<protein>
    <submittedName>
        <fullName evidence="1">Pilus assembly protein CpaE</fullName>
    </submittedName>
</protein>
<keyword evidence="2" id="KW-1185">Reference proteome</keyword>
<evidence type="ECO:0000313" key="2">
    <source>
        <dbReference type="Proteomes" id="UP000295198"/>
    </source>
</evidence>